<proteinExistence type="predicted"/>
<gene>
    <name evidence="7" type="ORF">EDD61_11534</name>
</gene>
<keyword evidence="5" id="KW-0598">Phosphotransferase system</keyword>
<comment type="subcellular location">
    <subcellularLocation>
        <location evidence="2">Cytoplasm</location>
    </subcellularLocation>
</comment>
<dbReference type="GeneID" id="73796921"/>
<evidence type="ECO:0000313" key="7">
    <source>
        <dbReference type="EMBL" id="TCU58235.1"/>
    </source>
</evidence>
<accession>A0A4V6P206</accession>
<dbReference type="AlphaFoldDB" id="A0A4V6P206"/>
<evidence type="ECO:0000256" key="4">
    <source>
        <dbReference type="ARBA" id="ARBA00022490"/>
    </source>
</evidence>
<dbReference type="RefSeq" id="WP_008690442.1">
    <property type="nucleotide sequence ID" value="NZ_AP024510.1"/>
</dbReference>
<dbReference type="PROSITE" id="PS51350">
    <property type="entry name" value="PTS_HPR_DOM"/>
    <property type="match status" value="1"/>
</dbReference>
<evidence type="ECO:0000256" key="5">
    <source>
        <dbReference type="ARBA" id="ARBA00022683"/>
    </source>
</evidence>
<keyword evidence="8" id="KW-1185">Reference proteome</keyword>
<dbReference type="Pfam" id="PF00381">
    <property type="entry name" value="PTS-HPr"/>
    <property type="match status" value="1"/>
</dbReference>
<evidence type="ECO:0000256" key="2">
    <source>
        <dbReference type="ARBA" id="ARBA00004496"/>
    </source>
</evidence>
<dbReference type="Gene3D" id="3.30.1340.10">
    <property type="entry name" value="HPr-like"/>
    <property type="match status" value="1"/>
</dbReference>
<dbReference type="InterPro" id="IPR035895">
    <property type="entry name" value="HPr-like_sf"/>
</dbReference>
<keyword evidence="4" id="KW-0963">Cytoplasm</keyword>
<dbReference type="InterPro" id="IPR000032">
    <property type="entry name" value="HPr-like"/>
</dbReference>
<dbReference type="EMBL" id="SMBP01000015">
    <property type="protein sequence ID" value="TCU58235.1"/>
    <property type="molecule type" value="Genomic_DNA"/>
</dbReference>
<dbReference type="GO" id="GO:0009401">
    <property type="term" value="P:phosphoenolpyruvate-dependent sugar phosphotransferase system"/>
    <property type="evidence" value="ECO:0007669"/>
    <property type="project" value="UniProtKB-KW"/>
</dbReference>
<organism evidence="7 8">
    <name type="scientific">Longicatena caecimuris</name>
    <dbReference type="NCBI Taxonomy" id="1796635"/>
    <lineage>
        <taxon>Bacteria</taxon>
        <taxon>Bacillati</taxon>
        <taxon>Bacillota</taxon>
        <taxon>Erysipelotrichia</taxon>
        <taxon>Erysipelotrichales</taxon>
        <taxon>Erysipelotrichaceae</taxon>
        <taxon>Longicatena</taxon>
    </lineage>
</organism>
<name>A0A4V6P206_9FIRM</name>
<reference evidence="7 8" key="1">
    <citation type="submission" date="2019-03" db="EMBL/GenBank/DDBJ databases">
        <title>Genomic Encyclopedia of Type Strains, Phase IV (KMG-IV): sequencing the most valuable type-strain genomes for metagenomic binning, comparative biology and taxonomic classification.</title>
        <authorList>
            <person name="Goeker M."/>
        </authorList>
    </citation>
    <scope>NUCLEOTIDE SEQUENCE [LARGE SCALE GENOMIC DNA]</scope>
    <source>
        <strain evidence="7 8">DSM 29481</strain>
    </source>
</reference>
<dbReference type="PROSITE" id="PS00369">
    <property type="entry name" value="PTS_HPR_HIS"/>
    <property type="match status" value="1"/>
</dbReference>
<dbReference type="InterPro" id="IPR050399">
    <property type="entry name" value="HPr"/>
</dbReference>
<evidence type="ECO:0000256" key="1">
    <source>
        <dbReference type="ARBA" id="ARBA00003681"/>
    </source>
</evidence>
<dbReference type="NCBIfam" id="TIGR01003">
    <property type="entry name" value="PTS_HPr_family"/>
    <property type="match status" value="1"/>
</dbReference>
<protein>
    <recommendedName>
        <fullName evidence="3">Phosphocarrier protein HPr</fullName>
    </recommendedName>
</protein>
<evidence type="ECO:0000259" key="6">
    <source>
        <dbReference type="PROSITE" id="PS51350"/>
    </source>
</evidence>
<feature type="domain" description="HPr" evidence="6">
    <location>
        <begin position="1"/>
        <end position="85"/>
    </location>
</feature>
<dbReference type="Proteomes" id="UP000295773">
    <property type="component" value="Unassembled WGS sequence"/>
</dbReference>
<evidence type="ECO:0000313" key="8">
    <source>
        <dbReference type="Proteomes" id="UP000295773"/>
    </source>
</evidence>
<dbReference type="PANTHER" id="PTHR33705">
    <property type="entry name" value="PHOSPHOCARRIER PROTEIN HPR"/>
    <property type="match status" value="1"/>
</dbReference>
<dbReference type="InterPro" id="IPR001020">
    <property type="entry name" value="PTS_HPr_His_P_site"/>
</dbReference>
<evidence type="ECO:0000256" key="3">
    <source>
        <dbReference type="ARBA" id="ARBA00020422"/>
    </source>
</evidence>
<comment type="function">
    <text evidence="1">General (non sugar-specific) component of the phosphoenolpyruvate-dependent sugar phosphotransferase system (sugar PTS). This major carbohydrate active-transport system catalyzes the phosphorylation of incoming sugar substrates concomitantly with their translocation across the cell membrane. The phosphoryl group from phosphoenolpyruvate (PEP) is transferred to the phosphoryl carrier protein HPr by enzyme I. Phospho-HPr then transfers it to the PTS EIIA domain.</text>
</comment>
<dbReference type="GO" id="GO:0005737">
    <property type="term" value="C:cytoplasm"/>
    <property type="evidence" value="ECO:0007669"/>
    <property type="project" value="UniProtKB-SubCell"/>
</dbReference>
<dbReference type="SUPFAM" id="SSF55594">
    <property type="entry name" value="HPr-like"/>
    <property type="match status" value="1"/>
</dbReference>
<dbReference type="PANTHER" id="PTHR33705:SF2">
    <property type="entry name" value="PHOSPHOCARRIER PROTEIN NPR"/>
    <property type="match status" value="1"/>
</dbReference>
<sequence length="85" mass="9992">MQKLTYKVKKMMGIHARPASALAQFARMYQSDIKLYCQNRCANAKRMVEIMELSIHKDEEILFEICGEDECRVVKALQQYCHSYL</sequence>
<dbReference type="PRINTS" id="PR00107">
    <property type="entry name" value="PHOSPHOCPHPR"/>
</dbReference>
<dbReference type="CDD" id="cd00367">
    <property type="entry name" value="PTS-HPr_like"/>
    <property type="match status" value="1"/>
</dbReference>
<comment type="caution">
    <text evidence="7">The sequence shown here is derived from an EMBL/GenBank/DDBJ whole genome shotgun (WGS) entry which is preliminary data.</text>
</comment>